<dbReference type="RefSeq" id="XP_035325218.1">
    <property type="nucleotide sequence ID" value="XM_035462288.1"/>
</dbReference>
<dbReference type="SMART" id="SM00220">
    <property type="entry name" value="S_TKc"/>
    <property type="match status" value="1"/>
</dbReference>
<dbReference type="EMBL" id="JAANYQ010000001">
    <property type="protein sequence ID" value="KAF4126566.1"/>
    <property type="molecule type" value="Genomic_DNA"/>
</dbReference>
<sequence>MSSPSPDPGPSQDSADAGQADRQQAPAGAAAVRFSSAIEEIVPESADSGEKDDASSPPQGIPSVQEPRGPAKPAQGLLLQERRLSTYQFETFSLPASRAASREDESSSDTSRLPTPNSPRHQHFPSHGSPKLTGVSSPPLTPSGSGNTIPDSKRPVKDADAASLGAGDGQAITPQASMSHDGKSPRFAQRQSLAHRPASSDHVPRRSTSMEDRQADAGTGVGVAGGADLRSHRRMLGHGGASMPGSRESSPSRTASSIFSKPMTPGGDINDPYAKGRRPPQSHHSPRTIIDPRFVFSRKKKSSSANSSTTNVSEKLAGGAFNRNSSNEAAVASDAASTHSGHASSMSDLKRFFKGGRHKGGHHHGHGNHHRNKSRQASPAPSATSARNTSASRAPQQVPFGEDHALTTKYGKIGRLLGAGAGGAVRLLKRKEDGTVFAVKEFRPKHAYESDREYAKKVTAEFCVGSTLHHGNIIETLDIVRENSTWYEVMEYAPYDLFATVMTGKMSREEVRCSFLQILNGVTYLHSLGLAHRDLKLDNVVINDRGIMKIIDFGSAHVFRYPFESDIVKAKGIVGSDPYLAPEVHKEKEYDAAAVDIWSLGIIFCCMTLRRFPWKVPQPSDNSYKLFASEPTEGHDPKTLVHPKKKASEHPDGEQPRSAPAEDATAQAGDASGREAKPGSEHAGAPPADSSGDGGNDGSAAAAAADDDDDPHARHHSPGHHGGHHGHHGSRHGGSHHGHHKRTGSGAAAAARPPEGAGGNDAAGAGGAADAAADATGDGPAPAEVTKDQQAQQQGEKKEVIRGPWRILRLLPRESRYIIWRMLDINPKTRATLEEILSDAWVADSQMCHQLDDGEVVPADDHKHVLQPPSAT</sequence>
<dbReference type="GeneID" id="55966532"/>
<dbReference type="InterPro" id="IPR000719">
    <property type="entry name" value="Prot_kinase_dom"/>
</dbReference>
<reference evidence="12" key="1">
    <citation type="submission" date="2020-03" db="EMBL/GenBank/DDBJ databases">
        <title>Site-based positive gene gene selection in Geosmithia morbida across the United States reveals a broad range of putative effectors and factors for local host and environmental adapation.</title>
        <authorList>
            <person name="Onufrak A."/>
            <person name="Murdoch R.W."/>
            <person name="Gazis R."/>
            <person name="Huff M."/>
            <person name="Staton M."/>
            <person name="Klingeman W."/>
            <person name="Hadziabdic D."/>
        </authorList>
    </citation>
    <scope>NUCLEOTIDE SEQUENCE</scope>
    <source>
        <strain evidence="12">1262</strain>
    </source>
</reference>
<dbReference type="PANTHER" id="PTHR24343">
    <property type="entry name" value="SERINE/THREONINE KINASE"/>
    <property type="match status" value="1"/>
</dbReference>
<feature type="compositionally biased region" description="Basic residues" evidence="10">
    <location>
        <begin position="352"/>
        <end position="374"/>
    </location>
</feature>
<evidence type="ECO:0000313" key="13">
    <source>
        <dbReference type="Proteomes" id="UP000749293"/>
    </source>
</evidence>
<dbReference type="OrthoDB" id="6513151at2759"/>
<evidence type="ECO:0000256" key="8">
    <source>
        <dbReference type="ARBA" id="ARBA00048679"/>
    </source>
</evidence>
<gene>
    <name evidence="12" type="ORF">GMORB2_0302</name>
</gene>
<keyword evidence="2" id="KW-0723">Serine/threonine-protein kinase</keyword>
<feature type="compositionally biased region" description="Basic residues" evidence="10">
    <location>
        <begin position="713"/>
        <end position="743"/>
    </location>
</feature>
<evidence type="ECO:0000256" key="6">
    <source>
        <dbReference type="ARBA" id="ARBA00022840"/>
    </source>
</evidence>
<feature type="region of interest" description="Disordered" evidence="10">
    <location>
        <begin position="352"/>
        <end position="399"/>
    </location>
</feature>
<dbReference type="PROSITE" id="PS00108">
    <property type="entry name" value="PROTEIN_KINASE_ST"/>
    <property type="match status" value="1"/>
</dbReference>
<keyword evidence="3" id="KW-0808">Transferase</keyword>
<dbReference type="FunFam" id="1.10.510.10:FF:000595">
    <property type="entry name" value="Protein kinase, putative (AFU_orthologue AFUA_5G11840)"/>
    <property type="match status" value="1"/>
</dbReference>
<evidence type="ECO:0000256" key="1">
    <source>
        <dbReference type="ARBA" id="ARBA00012513"/>
    </source>
</evidence>
<dbReference type="GO" id="GO:0005524">
    <property type="term" value="F:ATP binding"/>
    <property type="evidence" value="ECO:0007669"/>
    <property type="project" value="UniProtKB-UniRule"/>
</dbReference>
<feature type="compositionally biased region" description="Polar residues" evidence="10">
    <location>
        <begin position="134"/>
        <end position="150"/>
    </location>
</feature>
<name>A0A9P4Z300_9HYPO</name>
<dbReference type="InterPro" id="IPR017441">
    <property type="entry name" value="Protein_kinase_ATP_BS"/>
</dbReference>
<dbReference type="Pfam" id="PF00069">
    <property type="entry name" value="Pkinase"/>
    <property type="match status" value="1"/>
</dbReference>
<proteinExistence type="predicted"/>
<evidence type="ECO:0000256" key="10">
    <source>
        <dbReference type="SAM" id="MobiDB-lite"/>
    </source>
</evidence>
<dbReference type="EC" id="2.7.11.1" evidence="1"/>
<dbReference type="PROSITE" id="PS00107">
    <property type="entry name" value="PROTEIN_KINASE_ATP"/>
    <property type="match status" value="1"/>
</dbReference>
<evidence type="ECO:0000256" key="4">
    <source>
        <dbReference type="ARBA" id="ARBA00022741"/>
    </source>
</evidence>
<evidence type="ECO:0000256" key="9">
    <source>
        <dbReference type="PROSITE-ProRule" id="PRU10141"/>
    </source>
</evidence>
<keyword evidence="4 9" id="KW-0547">Nucleotide-binding</keyword>
<evidence type="ECO:0000313" key="12">
    <source>
        <dbReference type="EMBL" id="KAF4126566.1"/>
    </source>
</evidence>
<feature type="compositionally biased region" description="Basic and acidic residues" evidence="10">
    <location>
        <begin position="646"/>
        <end position="655"/>
    </location>
</feature>
<feature type="compositionally biased region" description="Low complexity" evidence="10">
    <location>
        <begin position="161"/>
        <end position="171"/>
    </location>
</feature>
<dbReference type="PROSITE" id="PS50011">
    <property type="entry name" value="PROTEIN_KINASE_DOM"/>
    <property type="match status" value="1"/>
</dbReference>
<dbReference type="GO" id="GO:0005829">
    <property type="term" value="C:cytosol"/>
    <property type="evidence" value="ECO:0007669"/>
    <property type="project" value="TreeGrafter"/>
</dbReference>
<feature type="compositionally biased region" description="Low complexity" evidence="10">
    <location>
        <begin position="303"/>
        <end position="313"/>
    </location>
</feature>
<feature type="compositionally biased region" description="Low complexity" evidence="10">
    <location>
        <begin position="375"/>
        <end position="395"/>
    </location>
</feature>
<comment type="catalytic activity">
    <reaction evidence="7">
        <text>L-threonyl-[protein] + ATP = O-phospho-L-threonyl-[protein] + ADP + H(+)</text>
        <dbReference type="Rhea" id="RHEA:46608"/>
        <dbReference type="Rhea" id="RHEA-COMP:11060"/>
        <dbReference type="Rhea" id="RHEA-COMP:11605"/>
        <dbReference type="ChEBI" id="CHEBI:15378"/>
        <dbReference type="ChEBI" id="CHEBI:30013"/>
        <dbReference type="ChEBI" id="CHEBI:30616"/>
        <dbReference type="ChEBI" id="CHEBI:61977"/>
        <dbReference type="ChEBI" id="CHEBI:456216"/>
        <dbReference type="EC" id="2.7.11.1"/>
    </reaction>
</comment>
<keyword evidence="13" id="KW-1185">Reference proteome</keyword>
<comment type="catalytic activity">
    <reaction evidence="8">
        <text>L-seryl-[protein] + ATP = O-phospho-L-seryl-[protein] + ADP + H(+)</text>
        <dbReference type="Rhea" id="RHEA:17989"/>
        <dbReference type="Rhea" id="RHEA-COMP:9863"/>
        <dbReference type="Rhea" id="RHEA-COMP:11604"/>
        <dbReference type="ChEBI" id="CHEBI:15378"/>
        <dbReference type="ChEBI" id="CHEBI:29999"/>
        <dbReference type="ChEBI" id="CHEBI:30616"/>
        <dbReference type="ChEBI" id="CHEBI:83421"/>
        <dbReference type="ChEBI" id="CHEBI:456216"/>
        <dbReference type="EC" id="2.7.11.1"/>
    </reaction>
</comment>
<evidence type="ECO:0000256" key="5">
    <source>
        <dbReference type="ARBA" id="ARBA00022777"/>
    </source>
</evidence>
<evidence type="ECO:0000259" key="11">
    <source>
        <dbReference type="PROSITE" id="PS50011"/>
    </source>
</evidence>
<dbReference type="AlphaFoldDB" id="A0A9P4Z300"/>
<feature type="compositionally biased region" description="Low complexity" evidence="10">
    <location>
        <begin position="10"/>
        <end position="31"/>
    </location>
</feature>
<dbReference type="Proteomes" id="UP000749293">
    <property type="component" value="Unassembled WGS sequence"/>
</dbReference>
<dbReference type="SUPFAM" id="SSF56112">
    <property type="entry name" value="Protein kinase-like (PK-like)"/>
    <property type="match status" value="1"/>
</dbReference>
<feature type="domain" description="Protein kinase" evidence="11">
    <location>
        <begin position="411"/>
        <end position="842"/>
    </location>
</feature>
<dbReference type="PANTHER" id="PTHR24343:SF137">
    <property type="entry name" value="SERINE_THREONINE-PROTEIN KINASE HRK1"/>
    <property type="match status" value="1"/>
</dbReference>
<accession>A0A9P4Z300</accession>
<feature type="compositionally biased region" description="Basic and acidic residues" evidence="10">
    <location>
        <begin position="151"/>
        <end position="160"/>
    </location>
</feature>
<feature type="compositionally biased region" description="Basic and acidic residues" evidence="10">
    <location>
        <begin position="198"/>
        <end position="215"/>
    </location>
</feature>
<feature type="compositionally biased region" description="Low complexity" evidence="10">
    <location>
        <begin position="246"/>
        <end position="257"/>
    </location>
</feature>
<comment type="caution">
    <text evidence="12">The sequence shown here is derived from an EMBL/GenBank/DDBJ whole genome shotgun (WGS) entry which is preliminary data.</text>
</comment>
<feature type="compositionally biased region" description="Low complexity" evidence="10">
    <location>
        <begin position="768"/>
        <end position="783"/>
    </location>
</feature>
<keyword evidence="6 9" id="KW-0067">ATP-binding</keyword>
<dbReference type="InterPro" id="IPR008271">
    <property type="entry name" value="Ser/Thr_kinase_AS"/>
</dbReference>
<keyword evidence="5" id="KW-0418">Kinase</keyword>
<dbReference type="GO" id="GO:0004674">
    <property type="term" value="F:protein serine/threonine kinase activity"/>
    <property type="evidence" value="ECO:0007669"/>
    <property type="project" value="UniProtKB-KW"/>
</dbReference>
<dbReference type="Gene3D" id="1.10.510.10">
    <property type="entry name" value="Transferase(Phosphotransferase) domain 1"/>
    <property type="match status" value="1"/>
</dbReference>
<evidence type="ECO:0000256" key="3">
    <source>
        <dbReference type="ARBA" id="ARBA00022679"/>
    </source>
</evidence>
<feature type="region of interest" description="Disordered" evidence="10">
    <location>
        <begin position="1"/>
        <end position="320"/>
    </location>
</feature>
<evidence type="ECO:0000256" key="7">
    <source>
        <dbReference type="ARBA" id="ARBA00047899"/>
    </source>
</evidence>
<feature type="binding site" evidence="9">
    <location>
        <position position="440"/>
    </location>
    <ligand>
        <name>ATP</name>
        <dbReference type="ChEBI" id="CHEBI:30616"/>
    </ligand>
</feature>
<feature type="region of interest" description="Disordered" evidence="10">
    <location>
        <begin position="626"/>
        <end position="798"/>
    </location>
</feature>
<feature type="compositionally biased region" description="Gly residues" evidence="10">
    <location>
        <begin position="756"/>
        <end position="767"/>
    </location>
</feature>
<evidence type="ECO:0000256" key="2">
    <source>
        <dbReference type="ARBA" id="ARBA00022527"/>
    </source>
</evidence>
<feature type="compositionally biased region" description="Low complexity" evidence="10">
    <location>
        <begin position="744"/>
        <end position="755"/>
    </location>
</feature>
<organism evidence="12 13">
    <name type="scientific">Geosmithia morbida</name>
    <dbReference type="NCBI Taxonomy" id="1094350"/>
    <lineage>
        <taxon>Eukaryota</taxon>
        <taxon>Fungi</taxon>
        <taxon>Dikarya</taxon>
        <taxon>Ascomycota</taxon>
        <taxon>Pezizomycotina</taxon>
        <taxon>Sordariomycetes</taxon>
        <taxon>Hypocreomycetidae</taxon>
        <taxon>Hypocreales</taxon>
        <taxon>Bionectriaceae</taxon>
        <taxon>Geosmithia</taxon>
    </lineage>
</organism>
<dbReference type="InterPro" id="IPR011009">
    <property type="entry name" value="Kinase-like_dom_sf"/>
</dbReference>
<feature type="compositionally biased region" description="Basic residues" evidence="10">
    <location>
        <begin position="275"/>
        <end position="286"/>
    </location>
</feature>
<protein>
    <recommendedName>
        <fullName evidence="1">non-specific serine/threonine protein kinase</fullName>
        <ecNumber evidence="1">2.7.11.1</ecNumber>
    </recommendedName>
</protein>